<dbReference type="EMBL" id="MN741005">
    <property type="protein sequence ID" value="QHU22301.1"/>
    <property type="molecule type" value="Genomic_DNA"/>
</dbReference>
<feature type="transmembrane region" description="Helical" evidence="1">
    <location>
        <begin position="60"/>
        <end position="80"/>
    </location>
</feature>
<feature type="transmembrane region" description="Helical" evidence="1">
    <location>
        <begin position="125"/>
        <end position="141"/>
    </location>
</feature>
<organism evidence="2">
    <name type="scientific">viral metagenome</name>
    <dbReference type="NCBI Taxonomy" id="1070528"/>
    <lineage>
        <taxon>unclassified sequences</taxon>
        <taxon>metagenomes</taxon>
        <taxon>organismal metagenomes</taxon>
    </lineage>
</organism>
<feature type="transmembrane region" description="Helical" evidence="1">
    <location>
        <begin position="101"/>
        <end position="119"/>
    </location>
</feature>
<feature type="transmembrane region" description="Helical" evidence="1">
    <location>
        <begin position="176"/>
        <end position="195"/>
    </location>
</feature>
<dbReference type="AlphaFoldDB" id="A0A6C0KYH6"/>
<evidence type="ECO:0000313" key="2">
    <source>
        <dbReference type="EMBL" id="QHU22301.1"/>
    </source>
</evidence>
<keyword evidence="1" id="KW-0472">Membrane</keyword>
<accession>A0A6C0KYH6</accession>
<keyword evidence="1" id="KW-0812">Transmembrane</keyword>
<protein>
    <submittedName>
        <fullName evidence="2">Uncharacterized protein</fullName>
    </submittedName>
</protein>
<reference evidence="2" key="1">
    <citation type="journal article" date="2020" name="Nature">
        <title>Giant virus diversity and host interactions through global metagenomics.</title>
        <authorList>
            <person name="Schulz F."/>
            <person name="Roux S."/>
            <person name="Paez-Espino D."/>
            <person name="Jungbluth S."/>
            <person name="Walsh D.A."/>
            <person name="Denef V.J."/>
            <person name="McMahon K.D."/>
            <person name="Konstantinidis K.T."/>
            <person name="Eloe-Fadrosh E.A."/>
            <person name="Kyrpides N.C."/>
            <person name="Woyke T."/>
        </authorList>
    </citation>
    <scope>NUCLEOTIDE SEQUENCE</scope>
    <source>
        <strain evidence="2">GVMAG-S-ERX555907-102</strain>
    </source>
</reference>
<keyword evidence="1" id="KW-1133">Transmembrane helix</keyword>
<name>A0A6C0KYH6_9ZZZZ</name>
<evidence type="ECO:0000256" key="1">
    <source>
        <dbReference type="SAM" id="Phobius"/>
    </source>
</evidence>
<proteinExistence type="predicted"/>
<sequence length="267" mass="30090">MYIIYIYILYQMANEATNIEIIECQPYGDSETEIVNLKPPSYEIISMPNIFDYESTVSDFVTAMMVIAGLGVMALIGMFINKLDVQEITDSRFYIGQKILYLFYIALFLVGLFVSFPQATSVDLFPWYIVFGVAMLFIGILRMGLASITNSDNYVNILPYVALNTLLPGTKLEPEYYKVNVFVFFVLWIIFYIIISVSKLIASQDGNSSNAFSPDGLLASYCFVHILNFLKTNLGPHNDSNKHKGNIPPTMINETATSHHNNVNVSI</sequence>